<dbReference type="Proteomes" id="UP000078551">
    <property type="component" value="Chromosome"/>
</dbReference>
<gene>
    <name evidence="2" type="ORF">AMC81_CH01863</name>
</gene>
<evidence type="ECO:0000259" key="1">
    <source>
        <dbReference type="SMART" id="SM00507"/>
    </source>
</evidence>
<name>A0ABM6C9I3_9HYPH</name>
<evidence type="ECO:0000313" key="3">
    <source>
        <dbReference type="Proteomes" id="UP000078551"/>
    </source>
</evidence>
<reference evidence="2 3" key="1">
    <citation type="submission" date="2015-11" db="EMBL/GenBank/DDBJ databases">
        <title>The limits of bacterial species coexistence and the symbiotic plasmid transference in sympatric Rhizobium populations.</title>
        <authorList>
            <person name="Perez-Carrascal O.M."/>
            <person name="VanInsberghe D."/>
            <person name="Juarez S."/>
            <person name="Polz M.F."/>
            <person name="Vinuesa P."/>
            <person name="Gonzalez V."/>
        </authorList>
    </citation>
    <scope>NUCLEOTIDE SEQUENCE [LARGE SCALE GENOMIC DNA]</scope>
    <source>
        <strain evidence="2 3">N771</strain>
    </source>
</reference>
<dbReference type="InterPro" id="IPR003615">
    <property type="entry name" value="HNH_nuc"/>
</dbReference>
<keyword evidence="3" id="KW-1185">Reference proteome</keyword>
<organism evidence="2 3">
    <name type="scientific">Rhizobium phaseoli</name>
    <dbReference type="NCBI Taxonomy" id="396"/>
    <lineage>
        <taxon>Bacteria</taxon>
        <taxon>Pseudomonadati</taxon>
        <taxon>Pseudomonadota</taxon>
        <taxon>Alphaproteobacteria</taxon>
        <taxon>Hyphomicrobiales</taxon>
        <taxon>Rhizobiaceae</taxon>
        <taxon>Rhizobium/Agrobacterium group</taxon>
        <taxon>Rhizobium</taxon>
    </lineage>
</organism>
<dbReference type="EMBL" id="CP013568">
    <property type="protein sequence ID" value="ANL84644.1"/>
    <property type="molecule type" value="Genomic_DNA"/>
</dbReference>
<evidence type="ECO:0000313" key="2">
    <source>
        <dbReference type="EMBL" id="ANL84644.1"/>
    </source>
</evidence>
<dbReference type="Gene3D" id="1.10.30.50">
    <property type="match status" value="1"/>
</dbReference>
<accession>A0ABM6C9I3</accession>
<dbReference type="InterPro" id="IPR002711">
    <property type="entry name" value="HNH"/>
</dbReference>
<dbReference type="SMART" id="SM00507">
    <property type="entry name" value="HNHc"/>
    <property type="match status" value="1"/>
</dbReference>
<dbReference type="CDD" id="cd00085">
    <property type="entry name" value="HNHc"/>
    <property type="match status" value="1"/>
</dbReference>
<sequence>MSTAPREGEAYVYRGEWVLDEEAARPGGQIVFFLRRQEMFGPLVFDQAVEDFRDAPNLRELAYQAADEDPARRGRATSVFRRSAIIVAHALNRANGECEFRGCDAPFEKPDETLYLEVHHIGRLADGGPDHPMNVAAVCPNCHRELHFGTETGRKNAELREAIRIKERNGFLDD</sequence>
<protein>
    <recommendedName>
        <fullName evidence="1">HNH nuclease domain-containing protein</fullName>
    </recommendedName>
</protein>
<proteinExistence type="predicted"/>
<feature type="domain" description="HNH nuclease" evidence="1">
    <location>
        <begin position="85"/>
        <end position="144"/>
    </location>
</feature>
<dbReference type="Pfam" id="PF01844">
    <property type="entry name" value="HNH"/>
    <property type="match status" value="1"/>
</dbReference>